<comment type="function">
    <text evidence="1">Condensation of UDP-2,3-diacylglucosamine and 2,3-diacylglucosamine-1-phosphate to form lipid A disaccharide, a precursor of lipid A, a phosphorylated glycolipid that anchors the lipopolysaccharide to the outer membrane of the cell.</text>
</comment>
<evidence type="ECO:0000313" key="10">
    <source>
        <dbReference type="EMBL" id="ANZ45970.1"/>
    </source>
</evidence>
<keyword evidence="7" id="KW-0808">Transferase</keyword>
<dbReference type="GO" id="GO:0009245">
    <property type="term" value="P:lipid A biosynthetic process"/>
    <property type="evidence" value="ECO:0007669"/>
    <property type="project" value="UniProtKB-KW"/>
</dbReference>
<accession>A0A1B2I7L6</accession>
<dbReference type="RefSeq" id="WP_066747254.1">
    <property type="nucleotide sequence ID" value="NZ_CP016757.1"/>
</dbReference>
<dbReference type="STRING" id="1197717.BED41_13245"/>
<evidence type="ECO:0000313" key="11">
    <source>
        <dbReference type="Proteomes" id="UP000093044"/>
    </source>
</evidence>
<dbReference type="EC" id="2.4.1.182" evidence="2"/>
<keyword evidence="4" id="KW-0444">Lipid biosynthesis</keyword>
<evidence type="ECO:0000256" key="7">
    <source>
        <dbReference type="ARBA" id="ARBA00022679"/>
    </source>
</evidence>
<dbReference type="Pfam" id="PF02684">
    <property type="entry name" value="LpxB"/>
    <property type="match status" value="1"/>
</dbReference>
<evidence type="ECO:0000256" key="3">
    <source>
        <dbReference type="ARBA" id="ARBA00020902"/>
    </source>
</evidence>
<keyword evidence="8" id="KW-0443">Lipid metabolism</keyword>
<evidence type="ECO:0000256" key="8">
    <source>
        <dbReference type="ARBA" id="ARBA00023098"/>
    </source>
</evidence>
<dbReference type="InterPro" id="IPR003835">
    <property type="entry name" value="Glyco_trans_19"/>
</dbReference>
<sequence length="377" mass="41889">MSIFISSGEASGDHYTANLAKRLRAGGYSGDIWGMGGVESREAGIRVEWPGERLQLFGLMEVLSAIPSIIALRGEMVRRILETAPEAVIVCDSPDYHMHLISKLRSRGYRGRIFYISPPSVWAWRSGRAEDLRRNVDECLPLFKFEHEYLLSRGCASHWRGHPLVEEFGRLAAEPSKLAGRFDRERLVAFLPGSRRSEVTALLPMMREVAGILAAKGWQPVFSVAPGLNPAVRGDMIEEFTRDGILFYDGPGHDLMAAARCAVGASGTITVESLLLGCYMVVTYKLNPISALVGRCVVKTPYYAMANILAGEEMFPELMQEKATVKNILAHTLAWLEDGGDFRENIKKTMKRTLLTLGEEGVYDFWSRRIMEAAANA</sequence>
<dbReference type="GO" id="GO:0005543">
    <property type="term" value="F:phospholipid binding"/>
    <property type="evidence" value="ECO:0007669"/>
    <property type="project" value="TreeGrafter"/>
</dbReference>
<gene>
    <name evidence="10" type="ORF">BED41_13245</name>
</gene>
<dbReference type="AlphaFoldDB" id="A0A1B2I7L6"/>
<dbReference type="Proteomes" id="UP000093044">
    <property type="component" value="Chromosome"/>
</dbReference>
<evidence type="ECO:0000256" key="1">
    <source>
        <dbReference type="ARBA" id="ARBA00002056"/>
    </source>
</evidence>
<dbReference type="KEGG" id="cpor:BED41_13245"/>
<protein>
    <recommendedName>
        <fullName evidence="3">Lipid-A-disaccharide synthase</fullName>
        <ecNumber evidence="2">2.4.1.182</ecNumber>
    </recommendedName>
</protein>
<reference evidence="10" key="1">
    <citation type="submission" date="2016-08" db="EMBL/GenBank/DDBJ databases">
        <title>Complete genome of Cloacibacillus porcorum.</title>
        <authorList>
            <person name="Looft T."/>
            <person name="Bayles D.O."/>
            <person name="Alt D.P."/>
        </authorList>
    </citation>
    <scope>NUCLEOTIDE SEQUENCE [LARGE SCALE GENOMIC DNA]</scope>
    <source>
        <strain evidence="10">CL-84</strain>
    </source>
</reference>
<keyword evidence="5" id="KW-0441">Lipid A biosynthesis</keyword>
<evidence type="ECO:0000256" key="9">
    <source>
        <dbReference type="ARBA" id="ARBA00048975"/>
    </source>
</evidence>
<organism evidence="10 11">
    <name type="scientific">Cloacibacillus porcorum</name>
    <dbReference type="NCBI Taxonomy" id="1197717"/>
    <lineage>
        <taxon>Bacteria</taxon>
        <taxon>Thermotogati</taxon>
        <taxon>Synergistota</taxon>
        <taxon>Synergistia</taxon>
        <taxon>Synergistales</taxon>
        <taxon>Synergistaceae</taxon>
        <taxon>Cloacibacillus</taxon>
    </lineage>
</organism>
<proteinExistence type="predicted"/>
<dbReference type="SUPFAM" id="SSF53756">
    <property type="entry name" value="UDP-Glycosyltransferase/glycogen phosphorylase"/>
    <property type="match status" value="1"/>
</dbReference>
<dbReference type="GO" id="GO:0008915">
    <property type="term" value="F:lipid-A-disaccharide synthase activity"/>
    <property type="evidence" value="ECO:0007669"/>
    <property type="project" value="UniProtKB-EC"/>
</dbReference>
<dbReference type="PANTHER" id="PTHR30372:SF4">
    <property type="entry name" value="LIPID-A-DISACCHARIDE SYNTHASE, MITOCHONDRIAL-RELATED"/>
    <property type="match status" value="1"/>
</dbReference>
<evidence type="ECO:0000256" key="4">
    <source>
        <dbReference type="ARBA" id="ARBA00022516"/>
    </source>
</evidence>
<evidence type="ECO:0000256" key="6">
    <source>
        <dbReference type="ARBA" id="ARBA00022676"/>
    </source>
</evidence>
<keyword evidence="6" id="KW-0328">Glycosyltransferase</keyword>
<evidence type="ECO:0000256" key="5">
    <source>
        <dbReference type="ARBA" id="ARBA00022556"/>
    </source>
</evidence>
<dbReference type="GeneID" id="83058812"/>
<dbReference type="GO" id="GO:0016020">
    <property type="term" value="C:membrane"/>
    <property type="evidence" value="ECO:0007669"/>
    <property type="project" value="GOC"/>
</dbReference>
<dbReference type="OrthoDB" id="9801642at2"/>
<dbReference type="PANTHER" id="PTHR30372">
    <property type="entry name" value="LIPID-A-DISACCHARIDE SYNTHASE"/>
    <property type="match status" value="1"/>
</dbReference>
<dbReference type="EMBL" id="CP016757">
    <property type="protein sequence ID" value="ANZ45970.1"/>
    <property type="molecule type" value="Genomic_DNA"/>
</dbReference>
<name>A0A1B2I7L6_9BACT</name>
<comment type="catalytic activity">
    <reaction evidence="9">
        <text>a lipid X + a UDP-2-N,3-O-bis[(3R)-3-hydroxyacyl]-alpha-D-glucosamine = a lipid A disaccharide + UDP + H(+)</text>
        <dbReference type="Rhea" id="RHEA:67828"/>
        <dbReference type="ChEBI" id="CHEBI:15378"/>
        <dbReference type="ChEBI" id="CHEBI:58223"/>
        <dbReference type="ChEBI" id="CHEBI:137748"/>
        <dbReference type="ChEBI" id="CHEBI:176338"/>
        <dbReference type="ChEBI" id="CHEBI:176343"/>
        <dbReference type="EC" id="2.4.1.182"/>
    </reaction>
</comment>
<keyword evidence="11" id="KW-1185">Reference proteome</keyword>
<evidence type="ECO:0000256" key="2">
    <source>
        <dbReference type="ARBA" id="ARBA00012687"/>
    </source>
</evidence>